<dbReference type="Proteomes" id="UP000326500">
    <property type="component" value="Unassembled WGS sequence"/>
</dbReference>
<dbReference type="PROSITE" id="PS51257">
    <property type="entry name" value="PROKAR_LIPOPROTEIN"/>
    <property type="match status" value="1"/>
</dbReference>
<accession>A0A1G9AXW1</accession>
<gene>
    <name evidence="1" type="ORF">SAMN04488571_10761</name>
</gene>
<dbReference type="EMBL" id="FNFT01000007">
    <property type="protein sequence ID" value="SDK31465.1"/>
    <property type="molecule type" value="Genomic_DNA"/>
</dbReference>
<keyword evidence="2" id="KW-1185">Reference proteome</keyword>
<dbReference type="STRING" id="2200.GCA_001571405_02027"/>
<reference evidence="1 2" key="1">
    <citation type="submission" date="2016-10" db="EMBL/GenBank/DDBJ databases">
        <authorList>
            <person name="Varghese N."/>
            <person name="Submissions S."/>
        </authorList>
    </citation>
    <scope>NUCLEOTIDE SEQUENCE [LARGE SCALE GENOMIC DNA]</scope>
    <source>
        <strain evidence="1 2">DSM 2373</strain>
    </source>
</reference>
<name>A0A1G9AXW1_9EURY</name>
<evidence type="ECO:0000313" key="1">
    <source>
        <dbReference type="EMBL" id="SDK31465.1"/>
    </source>
</evidence>
<proteinExistence type="predicted"/>
<evidence type="ECO:0000313" key="2">
    <source>
        <dbReference type="Proteomes" id="UP000326500"/>
    </source>
</evidence>
<protein>
    <submittedName>
        <fullName evidence="1">Uncharacterized protein</fullName>
    </submittedName>
</protein>
<organism evidence="1 2">
    <name type="scientific">Methanoculleus thermophilus</name>
    <dbReference type="NCBI Taxonomy" id="2200"/>
    <lineage>
        <taxon>Archaea</taxon>
        <taxon>Methanobacteriati</taxon>
        <taxon>Methanobacteriota</taxon>
        <taxon>Stenosarchaea group</taxon>
        <taxon>Methanomicrobia</taxon>
        <taxon>Methanomicrobiales</taxon>
        <taxon>Methanomicrobiaceae</taxon>
        <taxon>Methanoculleus</taxon>
    </lineage>
</organism>
<sequence length="32" mass="3288">MTVKAVQVLAALLIACTLCIPAVAASTIPLEY</sequence>
<dbReference type="AlphaFoldDB" id="A0A1G9AXW1"/>